<accession>A0ABV5G2W6</accession>
<sequence length="56" mass="6061">MPKETSSPPAARRRLTARPTAGPVSGLIDHAVRPGNRSTVVRRGRRGTLSRLVWSA</sequence>
<dbReference type="Proteomes" id="UP001589575">
    <property type="component" value="Unassembled WGS sequence"/>
</dbReference>
<protein>
    <submittedName>
        <fullName evidence="2">Uncharacterized protein</fullName>
    </submittedName>
</protein>
<evidence type="ECO:0000313" key="3">
    <source>
        <dbReference type="Proteomes" id="UP001589575"/>
    </source>
</evidence>
<evidence type="ECO:0000256" key="1">
    <source>
        <dbReference type="SAM" id="MobiDB-lite"/>
    </source>
</evidence>
<name>A0ABV5G2W6_9MICC</name>
<keyword evidence="3" id="KW-1185">Reference proteome</keyword>
<proteinExistence type="predicted"/>
<reference evidence="2 3" key="1">
    <citation type="submission" date="2024-09" db="EMBL/GenBank/DDBJ databases">
        <authorList>
            <person name="Sun Q."/>
            <person name="Mori K."/>
        </authorList>
    </citation>
    <scope>NUCLEOTIDE SEQUENCE [LARGE SCALE GENOMIC DNA]</scope>
    <source>
        <strain evidence="2 3">CCM 7609</strain>
    </source>
</reference>
<dbReference type="EMBL" id="JBHMFI010000001">
    <property type="protein sequence ID" value="MFB9073278.1"/>
    <property type="molecule type" value="Genomic_DNA"/>
</dbReference>
<evidence type="ECO:0000313" key="2">
    <source>
        <dbReference type="EMBL" id="MFB9073278.1"/>
    </source>
</evidence>
<organism evidence="2 3">
    <name type="scientific">Citricoccus parietis</name>
    <dbReference type="NCBI Taxonomy" id="592307"/>
    <lineage>
        <taxon>Bacteria</taxon>
        <taxon>Bacillati</taxon>
        <taxon>Actinomycetota</taxon>
        <taxon>Actinomycetes</taxon>
        <taxon>Micrococcales</taxon>
        <taxon>Micrococcaceae</taxon>
        <taxon>Citricoccus</taxon>
    </lineage>
</organism>
<comment type="caution">
    <text evidence="2">The sequence shown here is derived from an EMBL/GenBank/DDBJ whole genome shotgun (WGS) entry which is preliminary data.</text>
</comment>
<feature type="region of interest" description="Disordered" evidence="1">
    <location>
        <begin position="1"/>
        <end position="56"/>
    </location>
</feature>
<gene>
    <name evidence="2" type="ORF">ACFFX0_19580</name>
</gene>